<sequence length="179" mass="20691">MTLYPEMFFSNWHWITVVLIAIAWIALLAGGYEKRVVLRSGIGAMVLLYVITTIPIATITYQEKSIDSWMREQIVHHYEEKMQRIGGSAREIDRLAAAAGSFQTKDGDYKIYVYAGNYTDTSRFDGRLSVQIYDEQGQELDERTYEDVHLEPGEVQQIGIFYSSSGFKTYNYRFEPQNK</sequence>
<feature type="transmembrane region" description="Helical" evidence="1">
    <location>
        <begin position="42"/>
        <end position="61"/>
    </location>
</feature>
<dbReference type="EMBL" id="CP134050">
    <property type="protein sequence ID" value="WNC15163.1"/>
    <property type="molecule type" value="Genomic_DNA"/>
</dbReference>
<evidence type="ECO:0000256" key="1">
    <source>
        <dbReference type="SAM" id="Phobius"/>
    </source>
</evidence>
<dbReference type="RefSeq" id="WP_310768569.1">
    <property type="nucleotide sequence ID" value="NZ_CP134050.1"/>
</dbReference>
<name>A0ABY9T9V8_BREBE</name>
<accession>A0ABY9T9V8</accession>
<protein>
    <submittedName>
        <fullName evidence="2">Uncharacterized protein</fullName>
    </submittedName>
</protein>
<evidence type="ECO:0000313" key="3">
    <source>
        <dbReference type="Proteomes" id="UP001256827"/>
    </source>
</evidence>
<keyword evidence="3" id="KW-1185">Reference proteome</keyword>
<keyword evidence="1" id="KW-1133">Transmembrane helix</keyword>
<feature type="transmembrane region" description="Helical" evidence="1">
    <location>
        <begin position="12"/>
        <end position="30"/>
    </location>
</feature>
<keyword evidence="1" id="KW-0812">Transmembrane</keyword>
<organism evidence="2 3">
    <name type="scientific">Brevibacillus brevis</name>
    <name type="common">Bacillus brevis</name>
    <dbReference type="NCBI Taxonomy" id="1393"/>
    <lineage>
        <taxon>Bacteria</taxon>
        <taxon>Bacillati</taxon>
        <taxon>Bacillota</taxon>
        <taxon>Bacilli</taxon>
        <taxon>Bacillales</taxon>
        <taxon>Paenibacillaceae</taxon>
        <taxon>Brevibacillus</taxon>
    </lineage>
</organism>
<evidence type="ECO:0000313" key="2">
    <source>
        <dbReference type="EMBL" id="WNC15163.1"/>
    </source>
</evidence>
<reference evidence="2 3" key="1">
    <citation type="submission" date="2023-09" db="EMBL/GenBank/DDBJ databases">
        <title>Complete Genome and Methylome dissection of Bacillus brevis NEB573 original source of BbsI restriction endonuclease.</title>
        <authorList>
            <person name="Fomenkov A."/>
            <person name="Roberts R.D."/>
        </authorList>
    </citation>
    <scope>NUCLEOTIDE SEQUENCE [LARGE SCALE GENOMIC DNA]</scope>
    <source>
        <strain evidence="2 3">NEB573</strain>
    </source>
</reference>
<proteinExistence type="predicted"/>
<dbReference type="Proteomes" id="UP001256827">
    <property type="component" value="Chromosome"/>
</dbReference>
<gene>
    <name evidence="2" type="ORF">RGB73_01945</name>
</gene>
<keyword evidence="1" id="KW-0472">Membrane</keyword>